<keyword evidence="10" id="KW-1185">Reference proteome</keyword>
<evidence type="ECO:0000313" key="9">
    <source>
        <dbReference type="EMBL" id="OXA61680.1"/>
    </source>
</evidence>
<dbReference type="InterPro" id="IPR009003">
    <property type="entry name" value="Peptidase_S1_PA"/>
</dbReference>
<dbReference type="OrthoDB" id="9448935at2759"/>
<dbReference type="PROSITE" id="PS00135">
    <property type="entry name" value="TRYPSIN_SER"/>
    <property type="match status" value="1"/>
</dbReference>
<dbReference type="InterPro" id="IPR001314">
    <property type="entry name" value="Peptidase_S1A"/>
</dbReference>
<keyword evidence="5" id="KW-1015">Disulfide bond</keyword>
<accession>A0A226EWW4</accession>
<dbReference type="PROSITE" id="PS50240">
    <property type="entry name" value="TRYPSIN_DOM"/>
    <property type="match status" value="1"/>
</dbReference>
<dbReference type="GO" id="GO:0005576">
    <property type="term" value="C:extracellular region"/>
    <property type="evidence" value="ECO:0007669"/>
    <property type="project" value="UniProtKB-SubCell"/>
</dbReference>
<dbReference type="AlphaFoldDB" id="A0A226EWW4"/>
<dbReference type="Pfam" id="PF00089">
    <property type="entry name" value="Trypsin"/>
    <property type="match status" value="1"/>
</dbReference>
<dbReference type="STRING" id="158441.A0A226EWW4"/>
<dbReference type="InterPro" id="IPR001254">
    <property type="entry name" value="Trypsin_dom"/>
</dbReference>
<keyword evidence="6" id="KW-0378">Hydrolase</keyword>
<evidence type="ECO:0000256" key="1">
    <source>
        <dbReference type="ARBA" id="ARBA00004613"/>
    </source>
</evidence>
<dbReference type="PRINTS" id="PR00722">
    <property type="entry name" value="CHYMOTRYPSIN"/>
</dbReference>
<dbReference type="PROSITE" id="PS00134">
    <property type="entry name" value="TRYPSIN_HIS"/>
    <property type="match status" value="1"/>
</dbReference>
<dbReference type="OMA" id="THYIANG"/>
<reference evidence="9 10" key="1">
    <citation type="submission" date="2015-12" db="EMBL/GenBank/DDBJ databases">
        <title>The genome of Folsomia candida.</title>
        <authorList>
            <person name="Faddeeva A."/>
            <person name="Derks M.F."/>
            <person name="Anvar Y."/>
            <person name="Smit S."/>
            <person name="Van Straalen N."/>
            <person name="Roelofs D."/>
        </authorList>
    </citation>
    <scope>NUCLEOTIDE SEQUENCE [LARGE SCALE GENOMIC DNA]</scope>
    <source>
        <strain evidence="9 10">VU population</strain>
        <tissue evidence="9">Whole body</tissue>
    </source>
</reference>
<keyword evidence="7" id="KW-0732">Signal</keyword>
<evidence type="ECO:0000313" key="10">
    <source>
        <dbReference type="Proteomes" id="UP000198287"/>
    </source>
</evidence>
<keyword evidence="4 6" id="KW-0720">Serine protease</keyword>
<dbReference type="GO" id="GO:0004252">
    <property type="term" value="F:serine-type endopeptidase activity"/>
    <property type="evidence" value="ECO:0007669"/>
    <property type="project" value="InterPro"/>
</dbReference>
<protein>
    <submittedName>
        <fullName evidence="9">Anionic trypsin-2</fullName>
    </submittedName>
</protein>
<evidence type="ECO:0000256" key="6">
    <source>
        <dbReference type="RuleBase" id="RU363034"/>
    </source>
</evidence>
<evidence type="ECO:0000259" key="8">
    <source>
        <dbReference type="PROSITE" id="PS50240"/>
    </source>
</evidence>
<evidence type="ECO:0000256" key="5">
    <source>
        <dbReference type="ARBA" id="ARBA00023157"/>
    </source>
</evidence>
<dbReference type="PANTHER" id="PTHR24252">
    <property type="entry name" value="ACROSIN-RELATED"/>
    <property type="match status" value="1"/>
</dbReference>
<dbReference type="GO" id="GO:0016485">
    <property type="term" value="P:protein processing"/>
    <property type="evidence" value="ECO:0007669"/>
    <property type="project" value="UniProtKB-ARBA"/>
</dbReference>
<dbReference type="SUPFAM" id="SSF50494">
    <property type="entry name" value="Trypsin-like serine proteases"/>
    <property type="match status" value="1"/>
</dbReference>
<dbReference type="InterPro" id="IPR018114">
    <property type="entry name" value="TRYPSIN_HIS"/>
</dbReference>
<dbReference type="EMBL" id="LNIX01000001">
    <property type="protein sequence ID" value="OXA61680.1"/>
    <property type="molecule type" value="Genomic_DNA"/>
</dbReference>
<gene>
    <name evidence="9" type="ORF">Fcan01_02111</name>
</gene>
<dbReference type="Proteomes" id="UP000198287">
    <property type="component" value="Unassembled WGS sequence"/>
</dbReference>
<proteinExistence type="predicted"/>
<feature type="chain" id="PRO_5012262808" evidence="7">
    <location>
        <begin position="26"/>
        <end position="361"/>
    </location>
</feature>
<keyword evidence="2" id="KW-0964">Secreted</keyword>
<evidence type="ECO:0000256" key="3">
    <source>
        <dbReference type="ARBA" id="ARBA00022670"/>
    </source>
</evidence>
<organism evidence="9 10">
    <name type="scientific">Folsomia candida</name>
    <name type="common">Springtail</name>
    <dbReference type="NCBI Taxonomy" id="158441"/>
    <lineage>
        <taxon>Eukaryota</taxon>
        <taxon>Metazoa</taxon>
        <taxon>Ecdysozoa</taxon>
        <taxon>Arthropoda</taxon>
        <taxon>Hexapoda</taxon>
        <taxon>Collembola</taxon>
        <taxon>Entomobryomorpha</taxon>
        <taxon>Isotomoidea</taxon>
        <taxon>Isotomidae</taxon>
        <taxon>Proisotominae</taxon>
        <taxon>Folsomia</taxon>
    </lineage>
</organism>
<dbReference type="FunFam" id="2.40.10.10:FF:000047">
    <property type="entry name" value="Trypsin eta"/>
    <property type="match status" value="1"/>
</dbReference>
<evidence type="ECO:0000256" key="4">
    <source>
        <dbReference type="ARBA" id="ARBA00022825"/>
    </source>
</evidence>
<dbReference type="CDD" id="cd00190">
    <property type="entry name" value="Tryp_SPc"/>
    <property type="match status" value="1"/>
</dbReference>
<keyword evidence="3 6" id="KW-0645">Protease</keyword>
<comment type="caution">
    <text evidence="9">The sequence shown here is derived from an EMBL/GenBank/DDBJ whole genome shotgun (WGS) entry which is preliminary data.</text>
</comment>
<feature type="domain" description="Peptidase S1" evidence="8">
    <location>
        <begin position="49"/>
        <end position="275"/>
    </location>
</feature>
<feature type="signal peptide" evidence="7">
    <location>
        <begin position="1"/>
        <end position="25"/>
    </location>
</feature>
<sequence>MNLLLKIFSFSVICCLTQVFVIISAQKDTPGAWTNSNATTTSRPSRTRIVGGIETKRNEYPFIVSLFRGQQLNGHFCGGSIIDTYWVVTAAHCVTRPDFKLTAGEHDLRKFEGTEQTVSAVKIVQHPEYNKATFENDIALVKVFPPFNYTEFIKNFQLPSIHFIAAGNVTTAGWGVLEEGSTQVSPVLRKVTVSVFPNIDCSKTYGKDFHTEKMICAADKNGGKDACQGDSGGALLCDDVRFGDTLCGVVSFGFGCARQEFAGVYTKMSYYVDWIIWEQTKDANSKNPDVRLTTIKPKINLTTHEPILDDTITVSLINTQSPETTSKRPRRKWGIRSGSIKSVPFNFSIWAFISLIAYYCM</sequence>
<evidence type="ECO:0000256" key="2">
    <source>
        <dbReference type="ARBA" id="ARBA00022525"/>
    </source>
</evidence>
<evidence type="ECO:0000256" key="7">
    <source>
        <dbReference type="SAM" id="SignalP"/>
    </source>
</evidence>
<dbReference type="InterPro" id="IPR033116">
    <property type="entry name" value="TRYPSIN_SER"/>
</dbReference>
<dbReference type="PANTHER" id="PTHR24252:SF7">
    <property type="entry name" value="HYALIN"/>
    <property type="match status" value="1"/>
</dbReference>
<name>A0A226EWW4_FOLCA</name>
<dbReference type="Gene3D" id="2.40.10.10">
    <property type="entry name" value="Trypsin-like serine proteases"/>
    <property type="match status" value="1"/>
</dbReference>
<dbReference type="InterPro" id="IPR043504">
    <property type="entry name" value="Peptidase_S1_PA_chymotrypsin"/>
</dbReference>
<comment type="subcellular location">
    <subcellularLocation>
        <location evidence="1">Secreted</location>
    </subcellularLocation>
</comment>
<dbReference type="SMART" id="SM00020">
    <property type="entry name" value="Tryp_SPc"/>
    <property type="match status" value="1"/>
</dbReference>